<dbReference type="Proteomes" id="UP000016648">
    <property type="component" value="Unassembled WGS sequence"/>
</dbReference>
<keyword evidence="2" id="KW-1185">Reference proteome</keyword>
<proteinExistence type="predicted"/>
<organism evidence="1 2">
    <name type="scientific">Segatella baroniae F0067</name>
    <dbReference type="NCBI Taxonomy" id="1115809"/>
    <lineage>
        <taxon>Bacteria</taxon>
        <taxon>Pseudomonadati</taxon>
        <taxon>Bacteroidota</taxon>
        <taxon>Bacteroidia</taxon>
        <taxon>Bacteroidales</taxon>
        <taxon>Prevotellaceae</taxon>
        <taxon>Segatella</taxon>
    </lineage>
</organism>
<gene>
    <name evidence="1" type="ORF">HMPREF9135_0709</name>
</gene>
<dbReference type="AlphaFoldDB" id="U2QJA7"/>
<dbReference type="PATRIC" id="fig|1115809.3.peg.1720"/>
<sequence>MIGEIKQDNLYLLLPSKVSWLTAMLKAERDISLTEAIKAVYSSSTYQLLEQEDTKLWHLGPVDLYADMTSARNQPLQ</sequence>
<evidence type="ECO:0000313" key="2">
    <source>
        <dbReference type="Proteomes" id="UP000016648"/>
    </source>
</evidence>
<dbReference type="RefSeq" id="WP_021590032.1">
    <property type="nucleotide sequence ID" value="NZ_AWEY01000032.1"/>
</dbReference>
<dbReference type="EMBL" id="AWEY01000032">
    <property type="protein sequence ID" value="ERK38897.1"/>
    <property type="molecule type" value="Genomic_DNA"/>
</dbReference>
<name>U2QJA7_9BACT</name>
<evidence type="ECO:0000313" key="1">
    <source>
        <dbReference type="EMBL" id="ERK38897.1"/>
    </source>
</evidence>
<accession>U2QJA7</accession>
<comment type="caution">
    <text evidence="1">The sequence shown here is derived from an EMBL/GenBank/DDBJ whole genome shotgun (WGS) entry which is preliminary data.</text>
</comment>
<protein>
    <submittedName>
        <fullName evidence="1">Uncharacterized protein</fullName>
    </submittedName>
</protein>
<reference evidence="1 2" key="1">
    <citation type="submission" date="2013-08" db="EMBL/GenBank/DDBJ databases">
        <authorList>
            <person name="Durkin A.S."/>
            <person name="Haft D.R."/>
            <person name="McCorrison J."/>
            <person name="Torralba M."/>
            <person name="Gillis M."/>
            <person name="Haft D.H."/>
            <person name="Methe B."/>
            <person name="Sutton G."/>
            <person name="Nelson K.E."/>
        </authorList>
    </citation>
    <scope>NUCLEOTIDE SEQUENCE [LARGE SCALE GENOMIC DNA]</scope>
    <source>
        <strain evidence="1 2">F0067</strain>
    </source>
</reference>